<dbReference type="InterPro" id="IPR037171">
    <property type="entry name" value="NagB/RpiA_transferase-like"/>
</dbReference>
<dbReference type="Gene3D" id="3.30.70.260">
    <property type="match status" value="1"/>
</dbReference>
<feature type="binding site" evidence="3">
    <location>
        <begin position="31"/>
        <end position="34"/>
    </location>
    <ligand>
        <name>substrate</name>
    </ligand>
</feature>
<dbReference type="Pfam" id="PF06026">
    <property type="entry name" value="Rib_5-P_isom_A"/>
    <property type="match status" value="1"/>
</dbReference>
<name>A0A0R2CXQ4_9LACO</name>
<feature type="binding site" evidence="3">
    <location>
        <begin position="99"/>
        <end position="102"/>
    </location>
    <ligand>
        <name>substrate</name>
    </ligand>
</feature>
<comment type="catalytic activity">
    <reaction evidence="1 3">
        <text>aldehydo-D-ribose 5-phosphate = D-ribulose 5-phosphate</text>
        <dbReference type="Rhea" id="RHEA:14657"/>
        <dbReference type="ChEBI" id="CHEBI:58121"/>
        <dbReference type="ChEBI" id="CHEBI:58273"/>
        <dbReference type="EC" id="5.3.1.6"/>
    </reaction>
</comment>
<keyword evidence="2 3" id="KW-0413">Isomerase</keyword>
<feature type="binding site" evidence="3">
    <location>
        <position position="126"/>
    </location>
    <ligand>
        <name>substrate</name>
    </ligand>
</feature>
<dbReference type="PATRIC" id="fig|1423745.4.peg.201"/>
<dbReference type="FunFam" id="3.40.50.1360:FF:000001">
    <property type="entry name" value="Ribose-5-phosphate isomerase A"/>
    <property type="match status" value="1"/>
</dbReference>
<dbReference type="AlphaFoldDB" id="A0A0R2CXQ4"/>
<protein>
    <recommendedName>
        <fullName evidence="3">Ribose-5-phosphate isomerase A</fullName>
        <ecNumber evidence="3">5.3.1.6</ecNumber>
    </recommendedName>
    <alternativeName>
        <fullName evidence="3">Phosphoriboisomerase A</fullName>
        <shortName evidence="3">PRI</shortName>
    </alternativeName>
</protein>
<evidence type="ECO:0000256" key="2">
    <source>
        <dbReference type="ARBA" id="ARBA00023235"/>
    </source>
</evidence>
<dbReference type="UniPathway" id="UPA00115">
    <property type="reaction ID" value="UER00412"/>
</dbReference>
<reference evidence="4 5" key="1">
    <citation type="journal article" date="2015" name="Genome Announc.">
        <title>Expanding the biotechnology potential of lactobacilli through comparative genomics of 213 strains and associated genera.</title>
        <authorList>
            <person name="Sun Z."/>
            <person name="Harris H.M."/>
            <person name="McCann A."/>
            <person name="Guo C."/>
            <person name="Argimon S."/>
            <person name="Zhang W."/>
            <person name="Yang X."/>
            <person name="Jeffery I.B."/>
            <person name="Cooney J.C."/>
            <person name="Kagawa T.F."/>
            <person name="Liu W."/>
            <person name="Song Y."/>
            <person name="Salvetti E."/>
            <person name="Wrobel A."/>
            <person name="Rasinkangas P."/>
            <person name="Parkhill J."/>
            <person name="Rea M.C."/>
            <person name="O'Sullivan O."/>
            <person name="Ritari J."/>
            <person name="Douillard F.P."/>
            <person name="Paul Ross R."/>
            <person name="Yang R."/>
            <person name="Briner A.E."/>
            <person name="Felis G.E."/>
            <person name="de Vos W.M."/>
            <person name="Barrangou R."/>
            <person name="Klaenhammer T.R."/>
            <person name="Caufield P.W."/>
            <person name="Cui Y."/>
            <person name="Zhang H."/>
            <person name="O'Toole P.W."/>
        </authorList>
    </citation>
    <scope>NUCLEOTIDE SEQUENCE [LARGE SCALE GENOMIC DNA]</scope>
    <source>
        <strain evidence="4 5">DSM 22689</strain>
    </source>
</reference>
<dbReference type="EC" id="5.3.1.6" evidence="3"/>
<dbReference type="NCBIfam" id="TIGR00021">
    <property type="entry name" value="rpiA"/>
    <property type="match status" value="1"/>
</dbReference>
<evidence type="ECO:0000313" key="5">
    <source>
        <dbReference type="Proteomes" id="UP000051586"/>
    </source>
</evidence>
<dbReference type="SUPFAM" id="SSF100950">
    <property type="entry name" value="NagB/RpiA/CoA transferase-like"/>
    <property type="match status" value="1"/>
</dbReference>
<comment type="similarity">
    <text evidence="3">Belongs to the ribose 5-phosphate isomerase family.</text>
</comment>
<evidence type="ECO:0000313" key="4">
    <source>
        <dbReference type="EMBL" id="KRM92582.1"/>
    </source>
</evidence>
<comment type="subunit">
    <text evidence="3">Homodimer.</text>
</comment>
<dbReference type="Proteomes" id="UP000051586">
    <property type="component" value="Unassembled WGS sequence"/>
</dbReference>
<proteinExistence type="inferred from homology"/>
<dbReference type="CDD" id="cd01398">
    <property type="entry name" value="RPI_A"/>
    <property type="match status" value="1"/>
</dbReference>
<dbReference type="PANTHER" id="PTHR43748:SF3">
    <property type="entry name" value="RIBOSE-5-PHOSPHATE ISOMERASE 3, CHLOROPLASTIC-RELATED"/>
    <property type="match status" value="1"/>
</dbReference>
<sequence>MDSETIQKQKAEVAQAAVKYIQNDMVIGIGSGSTMWYLIEELGKRVQAGLRITGVPTSIATKAHAEKLHIPLKTLDEIDQIDLTIDGADQIDDHYQGIKGGGASHLMEKIVATNSKRNMWIVDESKLVPTLTYPVPLEVIPYGSRQLEKRLQALGLHAKIRKTTDQQFVTTDSANYIIDLSITAVPNPAALADQLNQLVGIVEHGLFLDMVNTIIVQHEDGPQIINVR</sequence>
<organism evidence="4 5">
    <name type="scientific">Fructilactobacillus florum DSM 22689 = JCM 16035</name>
    <dbReference type="NCBI Taxonomy" id="1423745"/>
    <lineage>
        <taxon>Bacteria</taxon>
        <taxon>Bacillati</taxon>
        <taxon>Bacillota</taxon>
        <taxon>Bacilli</taxon>
        <taxon>Lactobacillales</taxon>
        <taxon>Lactobacillaceae</taxon>
        <taxon>Fructilactobacillus</taxon>
    </lineage>
</organism>
<dbReference type="HAMAP" id="MF_00170">
    <property type="entry name" value="Rib_5P_isom_A"/>
    <property type="match status" value="1"/>
</dbReference>
<accession>A0A0R2CXQ4</accession>
<dbReference type="NCBIfam" id="NF001924">
    <property type="entry name" value="PRK00702.1"/>
    <property type="match status" value="1"/>
</dbReference>
<dbReference type="EMBL" id="AYZI01000001">
    <property type="protein sequence ID" value="KRM92582.1"/>
    <property type="molecule type" value="Genomic_DNA"/>
</dbReference>
<dbReference type="PANTHER" id="PTHR43748">
    <property type="entry name" value="RIBOSE-5-PHOSPHATE ISOMERASE 3, CHLOROPLASTIC-RELATED"/>
    <property type="match status" value="1"/>
</dbReference>
<evidence type="ECO:0000256" key="1">
    <source>
        <dbReference type="ARBA" id="ARBA00001713"/>
    </source>
</evidence>
<dbReference type="GO" id="GO:0004751">
    <property type="term" value="F:ribose-5-phosphate isomerase activity"/>
    <property type="evidence" value="ECO:0007669"/>
    <property type="project" value="UniProtKB-UniRule"/>
</dbReference>
<comment type="caution">
    <text evidence="4">The sequence shown here is derived from an EMBL/GenBank/DDBJ whole genome shotgun (WGS) entry which is preliminary data.</text>
</comment>
<dbReference type="STRING" id="1423745.GCA_001311215_00388"/>
<gene>
    <name evidence="3" type="primary">rpiA</name>
    <name evidence="4" type="ORF">FC87_GL000194</name>
</gene>
<evidence type="ECO:0000256" key="3">
    <source>
        <dbReference type="HAMAP-Rule" id="MF_00170"/>
    </source>
</evidence>
<feature type="binding site" evidence="3">
    <location>
        <begin position="86"/>
        <end position="89"/>
    </location>
    <ligand>
        <name>substrate</name>
    </ligand>
</feature>
<dbReference type="GO" id="GO:0009052">
    <property type="term" value="P:pentose-phosphate shunt, non-oxidative branch"/>
    <property type="evidence" value="ECO:0007669"/>
    <property type="project" value="UniProtKB-UniRule"/>
</dbReference>
<dbReference type="SUPFAM" id="SSF75445">
    <property type="entry name" value="D-ribose-5-phosphate isomerase (RpiA), lid domain"/>
    <property type="match status" value="1"/>
</dbReference>
<dbReference type="InterPro" id="IPR020672">
    <property type="entry name" value="Ribose5P_isomerase_typA_subgr"/>
</dbReference>
<comment type="pathway">
    <text evidence="3">Carbohydrate degradation; pentose phosphate pathway; D-ribose 5-phosphate from D-ribulose 5-phosphate (non-oxidative stage): step 1/1.</text>
</comment>
<dbReference type="InterPro" id="IPR050262">
    <property type="entry name" value="Ribose-5P_isomerase"/>
</dbReference>
<dbReference type="InterPro" id="IPR004788">
    <property type="entry name" value="Ribose5P_isomerase_type_A"/>
</dbReference>
<feature type="active site" description="Proton acceptor" evidence="3">
    <location>
        <position position="108"/>
    </location>
</feature>
<dbReference type="RefSeq" id="WP_035422016.1">
    <property type="nucleotide sequence ID" value="NZ_AYZI01000001.1"/>
</dbReference>
<dbReference type="Gene3D" id="3.40.50.1360">
    <property type="match status" value="1"/>
</dbReference>
<comment type="function">
    <text evidence="3">Catalyzes the reversible conversion of ribose-5-phosphate to ribulose 5-phosphate.</text>
</comment>